<organism evidence="3 4">
    <name type="scientific">Erythroxylum novogranatense</name>
    <dbReference type="NCBI Taxonomy" id="1862640"/>
    <lineage>
        <taxon>Eukaryota</taxon>
        <taxon>Viridiplantae</taxon>
        <taxon>Streptophyta</taxon>
        <taxon>Embryophyta</taxon>
        <taxon>Tracheophyta</taxon>
        <taxon>Spermatophyta</taxon>
        <taxon>Magnoliopsida</taxon>
        <taxon>eudicotyledons</taxon>
        <taxon>Gunneridae</taxon>
        <taxon>Pentapetalae</taxon>
        <taxon>rosids</taxon>
        <taxon>fabids</taxon>
        <taxon>Malpighiales</taxon>
        <taxon>Erythroxylaceae</taxon>
        <taxon>Erythroxylum</taxon>
    </lineage>
</organism>
<dbReference type="Gene3D" id="1.10.287.950">
    <property type="entry name" value="Methyl-accepting chemotaxis protein"/>
    <property type="match status" value="1"/>
</dbReference>
<evidence type="ECO:0000256" key="2">
    <source>
        <dbReference type="SAM" id="SignalP"/>
    </source>
</evidence>
<keyword evidence="4" id="KW-1185">Reference proteome</keyword>
<name>A0AAV8U553_9ROSI</name>
<evidence type="ECO:0000313" key="3">
    <source>
        <dbReference type="EMBL" id="KAJ8774001.1"/>
    </source>
</evidence>
<feature type="coiled-coil region" evidence="1">
    <location>
        <begin position="264"/>
        <end position="323"/>
    </location>
</feature>
<dbReference type="PANTHER" id="PTHR33538">
    <property type="entry name" value="PROTEIN GAMETE EXPRESSED 1"/>
    <property type="match status" value="1"/>
</dbReference>
<dbReference type="InterPro" id="IPR040346">
    <property type="entry name" value="GEX1/Brambleberry"/>
</dbReference>
<proteinExistence type="predicted"/>
<feature type="coiled-coil region" evidence="1">
    <location>
        <begin position="162"/>
        <end position="189"/>
    </location>
</feature>
<feature type="signal peptide" evidence="2">
    <location>
        <begin position="1"/>
        <end position="19"/>
    </location>
</feature>
<gene>
    <name evidence="3" type="ORF">K2173_009432</name>
</gene>
<dbReference type="Proteomes" id="UP001159364">
    <property type="component" value="Linkage Group LG01"/>
</dbReference>
<evidence type="ECO:0008006" key="5">
    <source>
        <dbReference type="Google" id="ProtNLM"/>
    </source>
</evidence>
<reference evidence="3 4" key="1">
    <citation type="submission" date="2021-09" db="EMBL/GenBank/DDBJ databases">
        <title>Genomic insights and catalytic innovation underlie evolution of tropane alkaloids biosynthesis.</title>
        <authorList>
            <person name="Wang Y.-J."/>
            <person name="Tian T."/>
            <person name="Huang J.-P."/>
            <person name="Huang S.-X."/>
        </authorList>
    </citation>
    <scope>NUCLEOTIDE SEQUENCE [LARGE SCALE GENOMIC DNA]</scope>
    <source>
        <strain evidence="3">KIB-2018</strain>
        <tissue evidence="3">Leaf</tissue>
    </source>
</reference>
<dbReference type="EMBL" id="JAIWQS010000001">
    <property type="protein sequence ID" value="KAJ8774001.1"/>
    <property type="molecule type" value="Genomic_DNA"/>
</dbReference>
<sequence>MSSTLLLLILLGGFPSCRSWGWFTSSSEARHIQKPPSYTKDFSVAEFSMDVFRDDKGMKLIENARQKLVGLNHYSCWQNAYEQLFAGCSQILGIEEKRSRFAWHLTDCFQKDSGRPSLPYCDTKAPMVDCLKKLTDTENKVYLEFLLETNSMCHQLQAHAFKNKMERLVNELKDSAEVTEDKLESIQERTDSLCQSSNKIHDSLSTIDARVHNVAKTTEDVNQHLEVLSKHSEAIFEQSKEIVDSQLKLREEQGRMNETFKEGMATILDAYETLEQKFSDLMNEATEIEKQMEYLGESMSSKMQNLENKADNIENVAEKSLDNQQKLLDGQYTALKSLQLLTKSQSEALEESRNALQRLAEYGRRQQEELLQRQQQLQQVHDHLIENSKSILTSQEAFESKQASMFIALERLFALQRAILVESRIVKSFFIYCMSVFIIHMFTSTKQTYDVRARLYIGKHVISSLDIPFRSSSVSSRSLVVL</sequence>
<dbReference type="AlphaFoldDB" id="A0AAV8U553"/>
<keyword evidence="2" id="KW-0732">Signal</keyword>
<feature type="chain" id="PRO_5043451530" description="Gamete expressed protein 1" evidence="2">
    <location>
        <begin position="20"/>
        <end position="482"/>
    </location>
</feature>
<evidence type="ECO:0000256" key="1">
    <source>
        <dbReference type="SAM" id="Coils"/>
    </source>
</evidence>
<evidence type="ECO:0000313" key="4">
    <source>
        <dbReference type="Proteomes" id="UP001159364"/>
    </source>
</evidence>
<accession>A0AAV8U553</accession>
<dbReference type="PANTHER" id="PTHR33538:SF2">
    <property type="entry name" value="PROTEIN GAMETE EXPRESSED 1"/>
    <property type="match status" value="1"/>
</dbReference>
<keyword evidence="1" id="KW-0175">Coiled coil</keyword>
<protein>
    <recommendedName>
        <fullName evidence="5">Gamete expressed protein 1</fullName>
    </recommendedName>
</protein>
<comment type="caution">
    <text evidence="3">The sequence shown here is derived from an EMBL/GenBank/DDBJ whole genome shotgun (WGS) entry which is preliminary data.</text>
</comment>